<evidence type="ECO:0000313" key="3">
    <source>
        <dbReference type="EMBL" id="CAL6054595.1"/>
    </source>
</evidence>
<name>A0AA86TN27_9EUKA</name>
<reference evidence="3 4" key="2">
    <citation type="submission" date="2024-07" db="EMBL/GenBank/DDBJ databases">
        <authorList>
            <person name="Akdeniz Z."/>
        </authorList>
    </citation>
    <scope>NUCLEOTIDE SEQUENCE [LARGE SCALE GENOMIC DNA]</scope>
</reference>
<comment type="caution">
    <text evidence="2">The sequence shown here is derived from an EMBL/GenBank/DDBJ whole genome shotgun (WGS) entry which is preliminary data.</text>
</comment>
<dbReference type="Proteomes" id="UP001642409">
    <property type="component" value="Unassembled WGS sequence"/>
</dbReference>
<evidence type="ECO:0000313" key="2">
    <source>
        <dbReference type="EMBL" id="CAI9920697.1"/>
    </source>
</evidence>
<organism evidence="2">
    <name type="scientific">Hexamita inflata</name>
    <dbReference type="NCBI Taxonomy" id="28002"/>
    <lineage>
        <taxon>Eukaryota</taxon>
        <taxon>Metamonada</taxon>
        <taxon>Diplomonadida</taxon>
        <taxon>Hexamitidae</taxon>
        <taxon>Hexamitinae</taxon>
        <taxon>Hexamita</taxon>
    </lineage>
</organism>
<evidence type="ECO:0000313" key="4">
    <source>
        <dbReference type="Proteomes" id="UP001642409"/>
    </source>
</evidence>
<gene>
    <name evidence="3" type="ORF">HINF_LOCUS46143</name>
    <name evidence="2" type="ORF">HINF_LOCUS8342</name>
</gene>
<feature type="transmembrane region" description="Helical" evidence="1">
    <location>
        <begin position="105"/>
        <end position="125"/>
    </location>
</feature>
<proteinExistence type="predicted"/>
<keyword evidence="1" id="KW-0472">Membrane</keyword>
<accession>A0AA86TN27</accession>
<dbReference type="AlphaFoldDB" id="A0AA86TN27"/>
<sequence length="170" mass="19884">MQFVQHNQKGFFKTFQFRVSAVLTSCITEVVFNNCPNNHVCSRINDTIKKLDYISQQGITCVDISEREIQLCLCFKFEQNYILPIQHSMHCKTFYTAKINSRLNIFLKIQTVQFGLCILIFLSTLKQQSNNQRVFMNANCAVCPSVVCHLERKTIEHVIYYHGRNSQLKY</sequence>
<keyword evidence="4" id="KW-1185">Reference proteome</keyword>
<keyword evidence="1" id="KW-1133">Transmembrane helix</keyword>
<evidence type="ECO:0000256" key="1">
    <source>
        <dbReference type="SAM" id="Phobius"/>
    </source>
</evidence>
<protein>
    <submittedName>
        <fullName evidence="3">Hypothetical_protein</fullName>
    </submittedName>
</protein>
<dbReference type="EMBL" id="CATOUU010000202">
    <property type="protein sequence ID" value="CAI9920697.1"/>
    <property type="molecule type" value="Genomic_DNA"/>
</dbReference>
<reference evidence="2" key="1">
    <citation type="submission" date="2023-06" db="EMBL/GenBank/DDBJ databases">
        <authorList>
            <person name="Kurt Z."/>
        </authorList>
    </citation>
    <scope>NUCLEOTIDE SEQUENCE</scope>
</reference>
<keyword evidence="1" id="KW-0812">Transmembrane</keyword>
<dbReference type="EMBL" id="CAXDID020000202">
    <property type="protein sequence ID" value="CAL6054595.1"/>
    <property type="molecule type" value="Genomic_DNA"/>
</dbReference>